<evidence type="ECO:0000313" key="2">
    <source>
        <dbReference type="Proteomes" id="UP000814033"/>
    </source>
</evidence>
<comment type="caution">
    <text evidence="1">The sequence shown here is derived from an EMBL/GenBank/DDBJ whole genome shotgun (WGS) entry which is preliminary data.</text>
</comment>
<name>A0ACB8RPS2_9AGAM</name>
<sequence>MGTWAQPAHRHPWFKTAPKRKLSLSPSPASSASPSPPSDDGVYAHAAAQPHAREPVKKRQRLAALEHGLAGLNLVPPNVNLNANAQWRAPPPDDLSPMDLSDEPVLELSPSSVSAPDGDIVRTTDIEEPPELPEVRMRSSSWYEPEKDRIVITDLDASSDEEADDAVGHSVAPAFLARLRRTLAGPAPMLPPPGEPADARKALVLFRPLGPPGRADDGPSPPPASPEPPTPPDDAMDIEL</sequence>
<evidence type="ECO:0000313" key="1">
    <source>
        <dbReference type="EMBL" id="KAI0045940.1"/>
    </source>
</evidence>
<dbReference type="Proteomes" id="UP000814033">
    <property type="component" value="Unassembled WGS sequence"/>
</dbReference>
<protein>
    <submittedName>
        <fullName evidence="1">Uncharacterized protein</fullName>
    </submittedName>
</protein>
<reference evidence="1" key="1">
    <citation type="submission" date="2021-02" db="EMBL/GenBank/DDBJ databases">
        <authorList>
            <consortium name="DOE Joint Genome Institute"/>
            <person name="Ahrendt S."/>
            <person name="Looney B.P."/>
            <person name="Miyauchi S."/>
            <person name="Morin E."/>
            <person name="Drula E."/>
            <person name="Courty P.E."/>
            <person name="Chicoki N."/>
            <person name="Fauchery L."/>
            <person name="Kohler A."/>
            <person name="Kuo A."/>
            <person name="Labutti K."/>
            <person name="Pangilinan J."/>
            <person name="Lipzen A."/>
            <person name="Riley R."/>
            <person name="Andreopoulos W."/>
            <person name="He G."/>
            <person name="Johnson J."/>
            <person name="Barry K.W."/>
            <person name="Grigoriev I.V."/>
            <person name="Nagy L."/>
            <person name="Hibbett D."/>
            <person name="Henrissat B."/>
            <person name="Matheny P.B."/>
            <person name="Labbe J."/>
            <person name="Martin F."/>
        </authorList>
    </citation>
    <scope>NUCLEOTIDE SEQUENCE</scope>
    <source>
        <strain evidence="1">FP105234-sp</strain>
    </source>
</reference>
<accession>A0ACB8RPS2</accession>
<reference evidence="1" key="2">
    <citation type="journal article" date="2022" name="New Phytol.">
        <title>Evolutionary transition to the ectomycorrhizal habit in the genomes of a hyperdiverse lineage of mushroom-forming fungi.</title>
        <authorList>
            <person name="Looney B."/>
            <person name="Miyauchi S."/>
            <person name="Morin E."/>
            <person name="Drula E."/>
            <person name="Courty P.E."/>
            <person name="Kohler A."/>
            <person name="Kuo A."/>
            <person name="LaButti K."/>
            <person name="Pangilinan J."/>
            <person name="Lipzen A."/>
            <person name="Riley R."/>
            <person name="Andreopoulos W."/>
            <person name="He G."/>
            <person name="Johnson J."/>
            <person name="Nolan M."/>
            <person name="Tritt A."/>
            <person name="Barry K.W."/>
            <person name="Grigoriev I.V."/>
            <person name="Nagy L.G."/>
            <person name="Hibbett D."/>
            <person name="Henrissat B."/>
            <person name="Matheny P.B."/>
            <person name="Labbe J."/>
            <person name="Martin F.M."/>
        </authorList>
    </citation>
    <scope>NUCLEOTIDE SEQUENCE</scope>
    <source>
        <strain evidence="1">FP105234-sp</strain>
    </source>
</reference>
<dbReference type="EMBL" id="MU275938">
    <property type="protein sequence ID" value="KAI0045940.1"/>
    <property type="molecule type" value="Genomic_DNA"/>
</dbReference>
<keyword evidence="2" id="KW-1185">Reference proteome</keyword>
<gene>
    <name evidence="1" type="ORF">FA95DRAFT_76978</name>
</gene>
<proteinExistence type="predicted"/>
<organism evidence="1 2">
    <name type="scientific">Auriscalpium vulgare</name>
    <dbReference type="NCBI Taxonomy" id="40419"/>
    <lineage>
        <taxon>Eukaryota</taxon>
        <taxon>Fungi</taxon>
        <taxon>Dikarya</taxon>
        <taxon>Basidiomycota</taxon>
        <taxon>Agaricomycotina</taxon>
        <taxon>Agaricomycetes</taxon>
        <taxon>Russulales</taxon>
        <taxon>Auriscalpiaceae</taxon>
        <taxon>Auriscalpium</taxon>
    </lineage>
</organism>